<evidence type="ECO:0000313" key="1">
    <source>
        <dbReference type="EMBL" id="GGB14097.1"/>
    </source>
</evidence>
<dbReference type="Pfam" id="PF08888">
    <property type="entry name" value="HopJ"/>
    <property type="match status" value="1"/>
</dbReference>
<organism evidence="1 2">
    <name type="scientific">Agarivorans gilvus</name>
    <dbReference type="NCBI Taxonomy" id="680279"/>
    <lineage>
        <taxon>Bacteria</taxon>
        <taxon>Pseudomonadati</taxon>
        <taxon>Pseudomonadota</taxon>
        <taxon>Gammaproteobacteria</taxon>
        <taxon>Alteromonadales</taxon>
        <taxon>Alteromonadaceae</taxon>
        <taxon>Agarivorans</taxon>
    </lineage>
</organism>
<comment type="caution">
    <text evidence="1">The sequence shown here is derived from an EMBL/GenBank/DDBJ whole genome shotgun (WGS) entry which is preliminary data.</text>
</comment>
<dbReference type="Proteomes" id="UP000651977">
    <property type="component" value="Unassembled WGS sequence"/>
</dbReference>
<gene>
    <name evidence="1" type="ORF">GCM10007414_29370</name>
</gene>
<keyword evidence="2" id="KW-1185">Reference proteome</keyword>
<sequence>MPQADIASFIEVLTNDPQQVRFEDSIALIDANYDFSPCAFSNGSQQNAAGENNGSCKVFAFAQLNQLDKQQTLHIFGQYYQDVLAKPYAEDHQNIRQFIQNGWDGIQFSQAALSEKA</sequence>
<dbReference type="EMBL" id="BMDY01000019">
    <property type="protein sequence ID" value="GGB14097.1"/>
    <property type="molecule type" value="Genomic_DNA"/>
</dbReference>
<dbReference type="InterPro" id="IPR038604">
    <property type="entry name" value="HopJ_sf"/>
</dbReference>
<name>A0ABQ1I3V8_9ALTE</name>
<reference evidence="2" key="1">
    <citation type="journal article" date="2019" name="Int. J. Syst. Evol. Microbiol.">
        <title>The Global Catalogue of Microorganisms (GCM) 10K type strain sequencing project: providing services to taxonomists for standard genome sequencing and annotation.</title>
        <authorList>
            <consortium name="The Broad Institute Genomics Platform"/>
            <consortium name="The Broad Institute Genome Sequencing Center for Infectious Disease"/>
            <person name="Wu L."/>
            <person name="Ma J."/>
        </authorList>
    </citation>
    <scope>NUCLEOTIDE SEQUENCE [LARGE SCALE GENOMIC DNA]</scope>
    <source>
        <strain evidence="2">CGMCC 1.10131</strain>
    </source>
</reference>
<dbReference type="Gene3D" id="3.20.160.10">
    <property type="entry name" value="vpa0580 domain like"/>
    <property type="match status" value="1"/>
</dbReference>
<dbReference type="RefSeq" id="WP_055731312.1">
    <property type="nucleotide sequence ID" value="NZ_BMDY01000019.1"/>
</dbReference>
<protein>
    <submittedName>
        <fullName evidence="1">Type III effector</fullName>
    </submittedName>
</protein>
<dbReference type="InterPro" id="IPR014984">
    <property type="entry name" value="HopJ"/>
</dbReference>
<accession>A0ABQ1I3V8</accession>
<proteinExistence type="predicted"/>
<evidence type="ECO:0000313" key="2">
    <source>
        <dbReference type="Proteomes" id="UP000651977"/>
    </source>
</evidence>